<evidence type="ECO:0000313" key="4">
    <source>
        <dbReference type="Proteomes" id="UP000809081"/>
    </source>
</evidence>
<organism evidence="3 4">
    <name type="scientific">Streptococcus saliviloxodontae</name>
    <dbReference type="NCBI Taxonomy" id="1349416"/>
    <lineage>
        <taxon>Bacteria</taxon>
        <taxon>Bacillati</taxon>
        <taxon>Bacillota</taxon>
        <taxon>Bacilli</taxon>
        <taxon>Lactobacillales</taxon>
        <taxon>Streptococcaceae</taxon>
        <taxon>Streptococcus</taxon>
    </lineage>
</organism>
<protein>
    <recommendedName>
        <fullName evidence="2">PLD phosphodiesterase domain-containing protein</fullName>
    </recommendedName>
</protein>
<keyword evidence="1" id="KW-0175">Coiled coil</keyword>
<name>A0ABS2PJS1_9STRE</name>
<dbReference type="InterPro" id="IPR025202">
    <property type="entry name" value="PLD-like_dom"/>
</dbReference>
<comment type="caution">
    <text evidence="3">The sequence shown here is derived from an EMBL/GenBank/DDBJ whole genome shotgun (WGS) entry which is preliminary data.</text>
</comment>
<evidence type="ECO:0000259" key="2">
    <source>
        <dbReference type="PROSITE" id="PS50035"/>
    </source>
</evidence>
<keyword evidence="4" id="KW-1185">Reference proteome</keyword>
<dbReference type="CDD" id="cd09117">
    <property type="entry name" value="PLDc_Bfil_DEXD_like"/>
    <property type="match status" value="1"/>
</dbReference>
<accession>A0ABS2PJS1</accession>
<evidence type="ECO:0000256" key="1">
    <source>
        <dbReference type="SAM" id="Coils"/>
    </source>
</evidence>
<feature type="domain" description="PLD phosphodiesterase" evidence="2">
    <location>
        <begin position="100"/>
        <end position="131"/>
    </location>
</feature>
<dbReference type="PROSITE" id="PS50035">
    <property type="entry name" value="PLD"/>
    <property type="match status" value="1"/>
</dbReference>
<reference evidence="3 4" key="1">
    <citation type="submission" date="2021-01" db="EMBL/GenBank/DDBJ databases">
        <title>Genomic Encyclopedia of Type Strains, Phase IV (KMG-IV): sequencing the most valuable type-strain genomes for metagenomic binning, comparative biology and taxonomic classification.</title>
        <authorList>
            <person name="Goeker M."/>
        </authorList>
    </citation>
    <scope>NUCLEOTIDE SEQUENCE [LARGE SCALE GENOMIC DNA]</scope>
    <source>
        <strain evidence="3 4">DSM 27513</strain>
    </source>
</reference>
<dbReference type="Pfam" id="PF13091">
    <property type="entry name" value="PLDc_2"/>
    <property type="match status" value="1"/>
</dbReference>
<dbReference type="Gene3D" id="3.30.870.10">
    <property type="entry name" value="Endonuclease Chain A"/>
    <property type="match status" value="1"/>
</dbReference>
<dbReference type="Proteomes" id="UP000809081">
    <property type="component" value="Unassembled WGS sequence"/>
</dbReference>
<sequence>MLIIYDMNQQSVLKITFQELLKDYTFFKGVSFVGSFKIIEELLLPQFQQIDLILGMEDGKTGQHLEQLFSVNRRSQELLEASPEFLNRLEKGSLQLKFTKEALFHSKYFILENDAGDYAILSGSMNLTQKAMTSNHEMLWLYRGNKHELMSSETIYEDFAKIFEKHFEEDSVDYIDRKLLPDLHQKSKEEVVALLTDQLFEDIDTKVKLDSQDLSQIAGGVSEMTYQVEPEVVETIKTIYTPKGNRKRTERQTMVDKVKTLTYKMVKTSTITESEPLAFSHPLWLYDQDDNQLVRDGQALPPQNASREDLLTFIQVVKSYKENKVTDESQQIFSAFLYLMTAPLIWKIRQIYHERGQNRDQVPITLALLGQGASGKTLTIRDYFKTFIGDDSQLIGFETLGSSTARNINAQLAFIDQYLRSEIVSPLIIDEVREIFFSGKDAVRTIKSWSNDISGVHGVNIITSNTENVSFKPEIRKRVYYISITARYKEEQEQVYDFRDLQTRLNDHLYQEVVYHLNHRLNNLTEEDCQLLLRDYLALTKDIVKDILKRHGLLLDLPDYVWETYDYGLATFKRDWQLLLSGDRYMSVSFNPNNDQEFNITQNLFAGNSKFEAAKQRDMTEYYNKLPAGVGIELLNSGMILNIDAFDRFLGTDEIRRLYNKTHHIKQQEQMDDTLAIMKEQMREQQEMQKQLLDLQRQQLEQNQKKGFLKRLFNK</sequence>
<evidence type="ECO:0000313" key="3">
    <source>
        <dbReference type="EMBL" id="MBM7635517.1"/>
    </source>
</evidence>
<proteinExistence type="predicted"/>
<dbReference type="RefSeq" id="WP_205016463.1">
    <property type="nucleotide sequence ID" value="NZ_JAFBEI010000004.1"/>
</dbReference>
<dbReference type="InterPro" id="IPR001736">
    <property type="entry name" value="PLipase_D/transphosphatidylase"/>
</dbReference>
<feature type="coiled-coil region" evidence="1">
    <location>
        <begin position="668"/>
        <end position="705"/>
    </location>
</feature>
<dbReference type="EMBL" id="JAFBEI010000004">
    <property type="protein sequence ID" value="MBM7635517.1"/>
    <property type="molecule type" value="Genomic_DNA"/>
</dbReference>
<gene>
    <name evidence="3" type="ORF">JOC31_000309</name>
</gene>